<gene>
    <name evidence="2" type="ordered locus">Nther_0776</name>
</gene>
<dbReference type="Proteomes" id="UP000001683">
    <property type="component" value="Chromosome"/>
</dbReference>
<keyword evidence="3" id="KW-1185">Reference proteome</keyword>
<feature type="domain" description="Wadjet protein JetD C-terminal" evidence="1">
    <location>
        <begin position="299"/>
        <end position="454"/>
    </location>
</feature>
<dbReference type="AlphaFoldDB" id="B2A7R1"/>
<dbReference type="EMBL" id="CP001034">
    <property type="protein sequence ID" value="ACB84363.1"/>
    <property type="molecule type" value="Genomic_DNA"/>
</dbReference>
<dbReference type="Gene3D" id="3.40.1360.10">
    <property type="match status" value="1"/>
</dbReference>
<evidence type="ECO:0000259" key="1">
    <source>
        <dbReference type="Pfam" id="PF09983"/>
    </source>
</evidence>
<dbReference type="GO" id="GO:0003677">
    <property type="term" value="F:DNA binding"/>
    <property type="evidence" value="ECO:0007669"/>
    <property type="project" value="InterPro"/>
</dbReference>
<dbReference type="KEGG" id="nth:Nther_0776"/>
<reference evidence="2 3" key="2">
    <citation type="journal article" date="2011" name="J. Bacteriol.">
        <title>Complete genome sequence of the anaerobic, halophilic alkalithermophile Natranaerobius thermophilus JW/NM-WN-LF.</title>
        <authorList>
            <person name="Zhao B."/>
            <person name="Mesbah N.M."/>
            <person name="Dalin E."/>
            <person name="Goodwin L."/>
            <person name="Nolan M."/>
            <person name="Pitluck S."/>
            <person name="Chertkov O."/>
            <person name="Brettin T.S."/>
            <person name="Han J."/>
            <person name="Larimer F.W."/>
            <person name="Land M.L."/>
            <person name="Hauser L."/>
            <person name="Kyrpides N."/>
            <person name="Wiegel J."/>
        </authorList>
    </citation>
    <scope>NUCLEOTIDE SEQUENCE [LARGE SCALE GENOMIC DNA]</scope>
    <source>
        <strain evidence="3">ATCC BAA-1301 / DSM 18059 / JW/NM-WN-LF</strain>
    </source>
</reference>
<dbReference type="eggNOG" id="COG1697">
    <property type="taxonomic scope" value="Bacteria"/>
</dbReference>
<dbReference type="Pfam" id="PF09983">
    <property type="entry name" value="JetD_C"/>
    <property type="match status" value="1"/>
</dbReference>
<accession>B2A7R1</accession>
<reference evidence="2 3" key="1">
    <citation type="submission" date="2008-04" db="EMBL/GenBank/DDBJ databases">
        <title>Complete sequence of chromosome of Natranaerobius thermophilus JW/NM-WN-LF.</title>
        <authorList>
            <consortium name="US DOE Joint Genome Institute"/>
            <person name="Copeland A."/>
            <person name="Lucas S."/>
            <person name="Lapidus A."/>
            <person name="Glavina del Rio T."/>
            <person name="Dalin E."/>
            <person name="Tice H."/>
            <person name="Bruce D."/>
            <person name="Goodwin L."/>
            <person name="Pitluck S."/>
            <person name="Chertkov O."/>
            <person name="Brettin T."/>
            <person name="Detter J.C."/>
            <person name="Han C."/>
            <person name="Kuske C.R."/>
            <person name="Schmutz J."/>
            <person name="Larimer F."/>
            <person name="Land M."/>
            <person name="Hauser L."/>
            <person name="Kyrpides N."/>
            <person name="Lykidis A."/>
            <person name="Mesbah N.M."/>
            <person name="Wiegel J."/>
        </authorList>
    </citation>
    <scope>NUCLEOTIDE SEQUENCE [LARGE SCALE GENOMIC DNA]</scope>
    <source>
        <strain evidence="3">ATCC BAA-1301 / DSM 18059 / JW/NM-WN-LF</strain>
    </source>
</reference>
<dbReference type="OrthoDB" id="186173at2"/>
<proteinExistence type="predicted"/>
<sequence length="459" mass="55407">MDSNSNNNSNLSTNSNVKLTKLQKRELSKLLDKYENRKDYGKESKNPRRDFLHITEKNYPDYYHVSDSKFRLDYNAEMKELEKHGFIDLIWKKYQEGEYLEKIALQYENLEQAYSVLNRKPKIEYYRELEKIFYKYYKEASSNLNNFYEEMLSKLKHLQKLPAQVKYETPHEIEELLIGLNQLTKNKELEILKRNFSVELYRDSKRWDKYERRIVWIIKNYWSNKTDNKELDQELNQELAKPLKDHIYDIYMMEDNELLAEFGLIENPRHVNISGYMKFSTHQGEIDLVAFYPDVGLPPQMVKDMKINTLKANCIITIENLTSFYHYLSVAPDNHLVIYLGGYHNRMRRHILNKLWDFVKYQGMETKFYHWGDLDLGGFRIYNHLKEKTNIPFAPLMMDEKTYLYHIDNGHKFNKDYEKKLTDLLKDDEYSEFHNLINLMLKHKVRIEQEAVRDIVLPE</sequence>
<dbReference type="InterPro" id="IPR036078">
    <property type="entry name" value="Spo11/TopoVI_A_sf"/>
</dbReference>
<organism evidence="2 3">
    <name type="scientific">Natranaerobius thermophilus (strain ATCC BAA-1301 / DSM 18059 / JW/NM-WN-LF)</name>
    <dbReference type="NCBI Taxonomy" id="457570"/>
    <lineage>
        <taxon>Bacteria</taxon>
        <taxon>Bacillati</taxon>
        <taxon>Bacillota</taxon>
        <taxon>Clostridia</taxon>
        <taxon>Natranaerobiales</taxon>
        <taxon>Natranaerobiaceae</taxon>
        <taxon>Natranaerobius</taxon>
    </lineage>
</organism>
<dbReference type="GO" id="GO:0005694">
    <property type="term" value="C:chromosome"/>
    <property type="evidence" value="ECO:0007669"/>
    <property type="project" value="InterPro"/>
</dbReference>
<dbReference type="RefSeq" id="WP_012447243.1">
    <property type="nucleotide sequence ID" value="NC_010718.1"/>
</dbReference>
<dbReference type="STRING" id="457570.Nther_0776"/>
<dbReference type="SUPFAM" id="SSF56726">
    <property type="entry name" value="DNA topoisomerase IV, alpha subunit"/>
    <property type="match status" value="1"/>
</dbReference>
<evidence type="ECO:0000313" key="2">
    <source>
        <dbReference type="EMBL" id="ACB84363.1"/>
    </source>
</evidence>
<dbReference type="InParanoid" id="B2A7R1"/>
<protein>
    <recommendedName>
        <fullName evidence="1">Wadjet protein JetD C-terminal domain-containing protein</fullName>
    </recommendedName>
</protein>
<dbReference type="InterPro" id="IPR024534">
    <property type="entry name" value="JetD_C"/>
</dbReference>
<evidence type="ECO:0000313" key="3">
    <source>
        <dbReference type="Proteomes" id="UP000001683"/>
    </source>
</evidence>
<dbReference type="HOGENOM" id="CLU_054915_2_0_9"/>
<name>B2A7R1_NATTJ</name>